<comment type="caution">
    <text evidence="1">The sequence shown here is derived from an EMBL/GenBank/DDBJ whole genome shotgun (WGS) entry which is preliminary data.</text>
</comment>
<dbReference type="Proteomes" id="UP000240638">
    <property type="component" value="Unassembled WGS sequence"/>
</dbReference>
<dbReference type="EMBL" id="PYUC01000006">
    <property type="protein sequence ID" value="PTB20132.1"/>
    <property type="molecule type" value="Genomic_DNA"/>
</dbReference>
<organism evidence="1 2">
    <name type="scientific">Trinickia symbiotica</name>
    <dbReference type="NCBI Taxonomy" id="863227"/>
    <lineage>
        <taxon>Bacteria</taxon>
        <taxon>Pseudomonadati</taxon>
        <taxon>Pseudomonadota</taxon>
        <taxon>Betaproteobacteria</taxon>
        <taxon>Burkholderiales</taxon>
        <taxon>Burkholderiaceae</taxon>
        <taxon>Trinickia</taxon>
    </lineage>
</organism>
<evidence type="ECO:0000313" key="1">
    <source>
        <dbReference type="EMBL" id="PTB20132.1"/>
    </source>
</evidence>
<evidence type="ECO:0000313" key="2">
    <source>
        <dbReference type="Proteomes" id="UP000240638"/>
    </source>
</evidence>
<dbReference type="RefSeq" id="WP_107151200.1">
    <property type="nucleotide sequence ID" value="NZ_PYUC01000006.1"/>
</dbReference>
<sequence length="74" mass="8541">MCPPSSRRLLDRPIRQRVVQDYVQPDWRYHADETLLPPFDAALGGHVSAAYRQPIEINVADLRSELRARRDGLD</sequence>
<name>A0A2T3XUJ9_9BURK</name>
<gene>
    <name evidence="1" type="ORF">C9I57_13580</name>
</gene>
<proteinExistence type="predicted"/>
<accession>A0A2T3XUJ9</accession>
<reference evidence="1 2" key="1">
    <citation type="submission" date="2018-03" db="EMBL/GenBank/DDBJ databases">
        <title>Whole genome analyses suggest that Burkholderia sensu lato contains two further novel genera in the rhizoxinica-symbiotica group Mycetohabitans gen. nov., and Trinickia gen. nov.: implications for the evolution of diazotrophy and nodulation in the Burkholderiaceae.</title>
        <authorList>
            <person name="Estrada De Los Santos P."/>
            <person name="Palmer M."/>
            <person name="Chavez-Ramirez B."/>
            <person name="Steenkamp E.T."/>
            <person name="Hirsch A.M."/>
            <person name="Manyaka P."/>
            <person name="Maluk M."/>
            <person name="Lafos M."/>
            <person name="Crook M."/>
            <person name="Gross E."/>
            <person name="Simon M.F."/>
            <person name="Bueno Dos Reis Junior F."/>
            <person name="Poole P.S."/>
            <person name="Venter S.N."/>
            <person name="James E.K."/>
        </authorList>
    </citation>
    <scope>NUCLEOTIDE SEQUENCE [LARGE SCALE GENOMIC DNA]</scope>
    <source>
        <strain evidence="1 2">JPY-366</strain>
    </source>
</reference>
<dbReference type="AlphaFoldDB" id="A0A2T3XUJ9"/>
<protein>
    <submittedName>
        <fullName evidence="1">Uncharacterized protein</fullName>
    </submittedName>
</protein>